<proteinExistence type="predicted"/>
<reference evidence="3" key="1">
    <citation type="submission" date="2019-10" db="EMBL/GenBank/DDBJ databases">
        <title>Streptomyces sp. nov., a novel actinobacterium isolated from alkaline environment.</title>
        <authorList>
            <person name="Golinska P."/>
        </authorList>
    </citation>
    <scope>NUCLEOTIDE SEQUENCE [LARGE SCALE GENOMIC DNA]</scope>
    <source>
        <strain evidence="3">DSM 42118</strain>
    </source>
</reference>
<dbReference type="EMBL" id="VKHT01000593">
    <property type="protein sequence ID" value="MBB0245750.1"/>
    <property type="molecule type" value="Genomic_DNA"/>
</dbReference>
<gene>
    <name evidence="2" type="ORF">FNQ90_16970</name>
</gene>
<sequence>MIERLLLLYPRRYRSEYGEEILAVHREATAQAPPLDRFREAADITAHAARMRLGVDSASPPDGSWPTPRRSSWPRRRPAAGCT</sequence>
<dbReference type="AlphaFoldDB" id="A0A7W3TFJ8"/>
<evidence type="ECO:0000256" key="1">
    <source>
        <dbReference type="SAM" id="MobiDB-lite"/>
    </source>
</evidence>
<dbReference type="RefSeq" id="WP_182607194.1">
    <property type="nucleotide sequence ID" value="NZ_VKHT01000593.1"/>
</dbReference>
<evidence type="ECO:0000313" key="3">
    <source>
        <dbReference type="Proteomes" id="UP000538929"/>
    </source>
</evidence>
<organism evidence="2 3">
    <name type="scientific">Streptomyces alkaliphilus</name>
    <dbReference type="NCBI Taxonomy" id="1472722"/>
    <lineage>
        <taxon>Bacteria</taxon>
        <taxon>Bacillati</taxon>
        <taxon>Actinomycetota</taxon>
        <taxon>Actinomycetes</taxon>
        <taxon>Kitasatosporales</taxon>
        <taxon>Streptomycetaceae</taxon>
        <taxon>Streptomyces</taxon>
    </lineage>
</organism>
<feature type="compositionally biased region" description="Basic residues" evidence="1">
    <location>
        <begin position="72"/>
        <end position="83"/>
    </location>
</feature>
<protein>
    <submittedName>
        <fullName evidence="2">Uncharacterized protein</fullName>
    </submittedName>
</protein>
<evidence type="ECO:0000313" key="2">
    <source>
        <dbReference type="EMBL" id="MBB0245750.1"/>
    </source>
</evidence>
<feature type="region of interest" description="Disordered" evidence="1">
    <location>
        <begin position="53"/>
        <end position="83"/>
    </location>
</feature>
<name>A0A7W3TFJ8_9ACTN</name>
<accession>A0A7W3TFJ8</accession>
<dbReference type="Proteomes" id="UP000538929">
    <property type="component" value="Unassembled WGS sequence"/>
</dbReference>
<comment type="caution">
    <text evidence="2">The sequence shown here is derived from an EMBL/GenBank/DDBJ whole genome shotgun (WGS) entry which is preliminary data.</text>
</comment>
<keyword evidence="3" id="KW-1185">Reference proteome</keyword>